<dbReference type="SMART" id="SM00421">
    <property type="entry name" value="HTH_LUXR"/>
    <property type="match status" value="1"/>
</dbReference>
<dbReference type="AlphaFoldDB" id="A0A543E2W3"/>
<dbReference type="InterPro" id="IPR036388">
    <property type="entry name" value="WH-like_DNA-bd_sf"/>
</dbReference>
<dbReference type="InterPro" id="IPR058852">
    <property type="entry name" value="HTH_77"/>
</dbReference>
<dbReference type="InterPro" id="IPR016032">
    <property type="entry name" value="Sig_transdc_resp-reg_C-effctor"/>
</dbReference>
<reference evidence="2 3" key="1">
    <citation type="submission" date="2019-06" db="EMBL/GenBank/DDBJ databases">
        <title>Sequencing the genomes of 1000 actinobacteria strains.</title>
        <authorList>
            <person name="Klenk H.-P."/>
        </authorList>
    </citation>
    <scope>NUCLEOTIDE SEQUENCE [LARGE SCALE GENOMIC DNA]</scope>
    <source>
        <strain evidence="2 3">DSM 45301</strain>
    </source>
</reference>
<comment type="caution">
    <text evidence="2">The sequence shown here is derived from an EMBL/GenBank/DDBJ whole genome shotgun (WGS) entry which is preliminary data.</text>
</comment>
<name>A0A543E2W3_9PSEU</name>
<dbReference type="PROSITE" id="PS50043">
    <property type="entry name" value="HTH_LUXR_2"/>
    <property type="match status" value="1"/>
</dbReference>
<dbReference type="Pfam" id="PF00196">
    <property type="entry name" value="GerE"/>
    <property type="match status" value="1"/>
</dbReference>
<evidence type="ECO:0000313" key="2">
    <source>
        <dbReference type="EMBL" id="TQM15912.1"/>
    </source>
</evidence>
<dbReference type="Pfam" id="PF25872">
    <property type="entry name" value="HTH_77"/>
    <property type="match status" value="1"/>
</dbReference>
<proteinExistence type="predicted"/>
<dbReference type="PRINTS" id="PR00364">
    <property type="entry name" value="DISEASERSIST"/>
</dbReference>
<evidence type="ECO:0000313" key="3">
    <source>
        <dbReference type="Proteomes" id="UP000315677"/>
    </source>
</evidence>
<dbReference type="GO" id="GO:0006355">
    <property type="term" value="P:regulation of DNA-templated transcription"/>
    <property type="evidence" value="ECO:0007669"/>
    <property type="project" value="InterPro"/>
</dbReference>
<feature type="domain" description="HTH luxR-type" evidence="1">
    <location>
        <begin position="2"/>
        <end position="67"/>
    </location>
</feature>
<dbReference type="EMBL" id="VFPA01000001">
    <property type="protein sequence ID" value="TQM15912.1"/>
    <property type="molecule type" value="Genomic_DNA"/>
</dbReference>
<gene>
    <name evidence="2" type="ORF">FB558_2709</name>
</gene>
<dbReference type="PANTHER" id="PTHR47691">
    <property type="entry name" value="REGULATOR-RELATED"/>
    <property type="match status" value="1"/>
</dbReference>
<dbReference type="InterPro" id="IPR027417">
    <property type="entry name" value="P-loop_NTPase"/>
</dbReference>
<dbReference type="Gene3D" id="1.10.10.10">
    <property type="entry name" value="Winged helix-like DNA-binding domain superfamily/Winged helix DNA-binding domain"/>
    <property type="match status" value="1"/>
</dbReference>
<organism evidence="2 3">
    <name type="scientific">Pseudonocardia kunmingensis</name>
    <dbReference type="NCBI Taxonomy" id="630975"/>
    <lineage>
        <taxon>Bacteria</taxon>
        <taxon>Bacillati</taxon>
        <taxon>Actinomycetota</taxon>
        <taxon>Actinomycetes</taxon>
        <taxon>Pseudonocardiales</taxon>
        <taxon>Pseudonocardiaceae</taxon>
        <taxon>Pseudonocardia</taxon>
    </lineage>
</organism>
<dbReference type="CDD" id="cd06170">
    <property type="entry name" value="LuxR_C_like"/>
    <property type="match status" value="1"/>
</dbReference>
<dbReference type="GO" id="GO:0003677">
    <property type="term" value="F:DNA binding"/>
    <property type="evidence" value="ECO:0007669"/>
    <property type="project" value="InterPro"/>
</dbReference>
<dbReference type="Gene3D" id="3.40.50.300">
    <property type="entry name" value="P-loop containing nucleotide triphosphate hydrolases"/>
    <property type="match status" value="1"/>
</dbReference>
<dbReference type="Proteomes" id="UP000315677">
    <property type="component" value="Unassembled WGS sequence"/>
</dbReference>
<evidence type="ECO:0000259" key="1">
    <source>
        <dbReference type="PROSITE" id="PS50043"/>
    </source>
</evidence>
<keyword evidence="3" id="KW-1185">Reference proteome</keyword>
<sequence>MGHLADAAVSTREAEVLAAVGEHLSNAEIAARLFISVRTVESHVSSLLRKLGAEDRRALTRIAGERTGAPRAARPQAPALPSALTSFVGRVRERAELAAAVEGQRLVSAVGPGGVGKTRLALAVAADVSDRFADGVWYVDLVPVTDASMIASTVVAALGLGEQPGRSAQQTVLEWAAGRRALLLLDNCEHLLGGVAEFVERLLASGPGIVVLATSRARLLLPFERVFAVDGLSVADSGADAGDALALFEERAATAGVTLSEEDRGRITRVCRGLDGVPLAIELAAARLPTLGVDGLEAGLADHLQLLTGARRVDGRHRSLRSTLDWSCALLEPPVRSVLRRVAVFAGPFRADAAAVVVGAPPVAAREVGDHLAALADHSLLVPVAAGDGTRYRALETVRQYGVELLDDSEELDATRTRHLRWAVDAGAELLGADVPMPEWRARFDRLADELRAALGWAVARPDLRTTAYEGKTLLAALCHRRGIPSESQWRYEQAAGLAPDDLSAATALHRAAGAAESRLAGDDAIRLHRAAADAALRAGAPASAARDLAQVAELMYRAAGTITDPPDRAVVRAVIEEAREHAGEDLAARARIAVAEAFAESEADPDAARDAHRALELARSVGDPLVESAALDRLTIVQLADGAPRDALANALRRTELLAPVALDADLGFELSDAHVMATESAIAAGDLPTARRLAERIRDLPLHREIRHVALARLITVCALEGDWELAVEAGGRFRADWERAGRPRVPTLRRSAQAMALVHGLRGEAEERSRWAAIVEALAPVDRPHDQHAAAFFEALLLLHDGRPEEALVELATPPHELRRWYQGIWRPWYAALWAEAAVLAGRSDARARIDAVRAATAENVVAAAVVDRADALAAGAPARVLAAADDLDRAGCRYQWARSLVLAGGAEREKGVSALVAMGATVV</sequence>
<dbReference type="SUPFAM" id="SSF52540">
    <property type="entry name" value="P-loop containing nucleoside triphosphate hydrolases"/>
    <property type="match status" value="1"/>
</dbReference>
<accession>A0A543E2W3</accession>
<dbReference type="RefSeq" id="WP_211366368.1">
    <property type="nucleotide sequence ID" value="NZ_VFPA01000001.1"/>
</dbReference>
<dbReference type="SUPFAM" id="SSF46894">
    <property type="entry name" value="C-terminal effector domain of the bipartite response regulators"/>
    <property type="match status" value="1"/>
</dbReference>
<dbReference type="PRINTS" id="PR00038">
    <property type="entry name" value="HTHLUXR"/>
</dbReference>
<dbReference type="InterPro" id="IPR000792">
    <property type="entry name" value="Tscrpt_reg_LuxR_C"/>
</dbReference>
<dbReference type="PANTHER" id="PTHR47691:SF3">
    <property type="entry name" value="HTH-TYPE TRANSCRIPTIONAL REGULATOR RV0890C-RELATED"/>
    <property type="match status" value="1"/>
</dbReference>
<protein>
    <submittedName>
        <fullName evidence="2">Putative ATPase</fullName>
    </submittedName>
</protein>